<comment type="caution">
    <text evidence="1">The sequence shown here is derived from an EMBL/GenBank/DDBJ whole genome shotgun (WGS) entry which is preliminary data.</text>
</comment>
<sequence>MTADYDYEHNVYIAVTLDPTSSLFSNPSVLSNIHSALMYVGPVGKLKDVHLVSFGKEEWNEHVEEIIQLIKGCEGINKVDVQEVKHLTKRNDDEL</sequence>
<name>A0ABR1ITB9_9AGAR</name>
<evidence type="ECO:0000313" key="2">
    <source>
        <dbReference type="Proteomes" id="UP001498398"/>
    </source>
</evidence>
<dbReference type="EMBL" id="JBANRG010000079">
    <property type="protein sequence ID" value="KAK7438464.1"/>
    <property type="molecule type" value="Genomic_DNA"/>
</dbReference>
<reference evidence="1 2" key="1">
    <citation type="submission" date="2024-01" db="EMBL/GenBank/DDBJ databases">
        <title>A draft genome for the cacao thread blight pathogen Marasmiellus scandens.</title>
        <authorList>
            <person name="Baruah I.K."/>
            <person name="Leung J."/>
            <person name="Bukari Y."/>
            <person name="Amoako-Attah I."/>
            <person name="Meinhardt L.W."/>
            <person name="Bailey B.A."/>
            <person name="Cohen S.P."/>
        </authorList>
    </citation>
    <scope>NUCLEOTIDE SEQUENCE [LARGE SCALE GENOMIC DNA]</scope>
    <source>
        <strain evidence="1 2">GH-19</strain>
    </source>
</reference>
<dbReference type="Proteomes" id="UP001498398">
    <property type="component" value="Unassembled WGS sequence"/>
</dbReference>
<protein>
    <submittedName>
        <fullName evidence="1">Uncharacterized protein</fullName>
    </submittedName>
</protein>
<organism evidence="1 2">
    <name type="scientific">Marasmiellus scandens</name>
    <dbReference type="NCBI Taxonomy" id="2682957"/>
    <lineage>
        <taxon>Eukaryota</taxon>
        <taxon>Fungi</taxon>
        <taxon>Dikarya</taxon>
        <taxon>Basidiomycota</taxon>
        <taxon>Agaricomycotina</taxon>
        <taxon>Agaricomycetes</taxon>
        <taxon>Agaricomycetidae</taxon>
        <taxon>Agaricales</taxon>
        <taxon>Marasmiineae</taxon>
        <taxon>Omphalotaceae</taxon>
        <taxon>Marasmiellus</taxon>
    </lineage>
</organism>
<keyword evidence="2" id="KW-1185">Reference proteome</keyword>
<evidence type="ECO:0000313" key="1">
    <source>
        <dbReference type="EMBL" id="KAK7438464.1"/>
    </source>
</evidence>
<gene>
    <name evidence="1" type="ORF">VKT23_018077</name>
</gene>
<proteinExistence type="predicted"/>
<accession>A0ABR1ITB9</accession>